<keyword evidence="3" id="KW-1185">Reference proteome</keyword>
<proteinExistence type="predicted"/>
<dbReference type="Proteomes" id="UP000606600">
    <property type="component" value="Unassembled WGS sequence"/>
</dbReference>
<feature type="signal peptide" evidence="1">
    <location>
        <begin position="1"/>
        <end position="19"/>
    </location>
</feature>
<protein>
    <submittedName>
        <fullName evidence="2">Uncharacterized protein</fullName>
    </submittedName>
</protein>
<gene>
    <name evidence="2" type="ORF">IDJ77_11385</name>
</gene>
<reference evidence="2 3" key="1">
    <citation type="submission" date="2020-09" db="EMBL/GenBank/DDBJ databases">
        <title>Novel species of Mucilaginibacter isolated from a glacier on the Tibetan Plateau.</title>
        <authorList>
            <person name="Liu Q."/>
            <person name="Xin Y.-H."/>
        </authorList>
    </citation>
    <scope>NUCLEOTIDE SEQUENCE [LARGE SCALE GENOMIC DNA]</scope>
    <source>
        <strain evidence="2 3">ZT4R22</strain>
    </source>
</reference>
<dbReference type="RefSeq" id="WP_191189077.1">
    <property type="nucleotide sequence ID" value="NZ_JACWMY010000005.1"/>
</dbReference>
<organism evidence="2 3">
    <name type="scientific">Mucilaginibacter pankratovii</name>
    <dbReference type="NCBI Taxonomy" id="2772110"/>
    <lineage>
        <taxon>Bacteria</taxon>
        <taxon>Pseudomonadati</taxon>
        <taxon>Bacteroidota</taxon>
        <taxon>Sphingobacteriia</taxon>
        <taxon>Sphingobacteriales</taxon>
        <taxon>Sphingobacteriaceae</taxon>
        <taxon>Mucilaginibacter</taxon>
    </lineage>
</organism>
<evidence type="ECO:0000256" key="1">
    <source>
        <dbReference type="SAM" id="SignalP"/>
    </source>
</evidence>
<name>A0ABR7WT10_9SPHI</name>
<accession>A0ABR7WT10</accession>
<evidence type="ECO:0000313" key="2">
    <source>
        <dbReference type="EMBL" id="MBD1364412.1"/>
    </source>
</evidence>
<feature type="chain" id="PRO_5046934427" evidence="1">
    <location>
        <begin position="20"/>
        <end position="167"/>
    </location>
</feature>
<evidence type="ECO:0000313" key="3">
    <source>
        <dbReference type="Proteomes" id="UP000606600"/>
    </source>
</evidence>
<dbReference type="EMBL" id="JACWMY010000005">
    <property type="protein sequence ID" value="MBD1364412.1"/>
    <property type="molecule type" value="Genomic_DNA"/>
</dbReference>
<sequence>MRKLLLTAFAALLCCNLFAQAPAPAVTTKHLSEGSMLTVELMQALSSKTANSGDVLEFQTTEPLIVGDRVILNKGLKVSGRITECQKARGMGKAGSLNFSIDFLTLEDGRIVKLTDVDIKETGKTTTGAAVAEAVLLTPFFLLKKGKNIEYAKGKVFKVFVAKDYEI</sequence>
<comment type="caution">
    <text evidence="2">The sequence shown here is derived from an EMBL/GenBank/DDBJ whole genome shotgun (WGS) entry which is preliminary data.</text>
</comment>
<keyword evidence="1" id="KW-0732">Signal</keyword>